<proteinExistence type="inferred from homology"/>
<feature type="transmembrane region" description="Helical" evidence="12">
    <location>
        <begin position="816"/>
        <end position="841"/>
    </location>
</feature>
<evidence type="ECO:0000313" key="15">
    <source>
        <dbReference type="EMBL" id="EMD35236.1"/>
    </source>
</evidence>
<dbReference type="GO" id="GO:0004100">
    <property type="term" value="F:chitin synthase activity"/>
    <property type="evidence" value="ECO:0007669"/>
    <property type="project" value="UniProtKB-UniRule"/>
</dbReference>
<dbReference type="SUPFAM" id="SSF53448">
    <property type="entry name" value="Nucleotide-diphospho-sugar transferases"/>
    <property type="match status" value="1"/>
</dbReference>
<dbReference type="InterPro" id="IPR004835">
    <property type="entry name" value="Chitin_synth"/>
</dbReference>
<sequence length="847" mass="95734">MTYYQPTDQSFRGQYDQQDLPSPGGLHPAFAVTPPPSRPSFPEPMFSSGSSYTRAPSFFSDDGEYYNGMPQPQIPMMEDGTPIREKAQVTLDENGNYIYYSQVAEALRQKSEASTESVDREFSHIRYSAATCEPDKFKESGFTLRPIIQGRRTKLFIVVTMYNERDDLFARTMFGVTKNIAHLCGEKASLHWTEVVVCIVSDGRLKINHRTLKYITALGAYQTGLGTNEVNRKPVTAHIYEYTTQVPIRKPDDIEAWGFAEESVPVQLIFCLKEKNQKKLNSHRWFFEGFCPILNPEVCILIDVGTMPGPTALFHIWRAFEKNPKLGGACGEIVALKGQYWLNLFNPLVGAQNFEYKLSNILDKSLESVFGYISVLPGAFSAYRYDALQNDEQGQGPLQKYFLSEHADAHSQQNIFMANMYLAEDRILCWELVSKRKSDWTLHYIKSAYAITDVPDTVPELISQRRRWLNGSLFAALHSIGTFYRIWRSSHSVFRKLWIHVEMIYQLYNLIFAWFALGNYFIAYKILTEALEDKSFHLGNVINIINLVIEYIYVGLLIASFLLALGNRPQGSKLFYTIAMVGFALVTIYMSFASIFLVVRGIENAIHAAKPVTPSDLFVNPLFRNIVVSMFATLGLWVLASVIQLDAWHLVTSSLQYMLMAPSYINVLNVYAFANVHDVSWGTKGDTKTSKDLGRVKGKEQEAVEVLVPTEQSLRLEYEAAVDVMHSKPVDEEEEVDPQAEREASDRNFRTKYVPVFASVDVAHMYYHPSVFPASFSTLRSVLLTWALTNILLAAVVITASTKASSTNAGRAVNGYLAFLLFSIAGLAAVRFIGSALYMLLRLFDKE</sequence>
<dbReference type="InterPro" id="IPR013616">
    <property type="entry name" value="Chitin_synth_N"/>
</dbReference>
<keyword evidence="4 12" id="KW-0328">Glycosyltransferase</keyword>
<feature type="compositionally biased region" description="Polar residues" evidence="13">
    <location>
        <begin position="1"/>
        <end position="20"/>
    </location>
</feature>
<dbReference type="Pfam" id="PF01644">
    <property type="entry name" value="Chitin_synth_1"/>
    <property type="match status" value="1"/>
</dbReference>
<dbReference type="OrthoDB" id="26569at2759"/>
<comment type="similarity">
    <text evidence="12">Belongs to the chitin synthase family.</text>
</comment>
<feature type="transmembrane region" description="Helical" evidence="12">
    <location>
        <begin position="622"/>
        <end position="643"/>
    </location>
</feature>
<evidence type="ECO:0000256" key="2">
    <source>
        <dbReference type="ARBA" id="ARBA00012543"/>
    </source>
</evidence>
<feature type="transmembrane region" description="Helical" evidence="12">
    <location>
        <begin position="544"/>
        <end position="565"/>
    </location>
</feature>
<dbReference type="GO" id="GO:0030428">
    <property type="term" value="C:cell septum"/>
    <property type="evidence" value="ECO:0007669"/>
    <property type="project" value="TreeGrafter"/>
</dbReference>
<protein>
    <recommendedName>
        <fullName evidence="2 12">Chitin synthase</fullName>
        <ecNumber evidence="2 12">2.4.1.16</ecNumber>
    </recommendedName>
</protein>
<keyword evidence="6 12" id="KW-0812">Transmembrane</keyword>
<dbReference type="GO" id="GO:0005886">
    <property type="term" value="C:plasma membrane"/>
    <property type="evidence" value="ECO:0007669"/>
    <property type="project" value="UniProtKB-SubCell"/>
</dbReference>
<evidence type="ECO:0000256" key="11">
    <source>
        <dbReference type="ARBA" id="ARBA00048014"/>
    </source>
</evidence>
<evidence type="ECO:0000256" key="8">
    <source>
        <dbReference type="ARBA" id="ARBA00023136"/>
    </source>
</evidence>
<evidence type="ECO:0000256" key="5">
    <source>
        <dbReference type="ARBA" id="ARBA00022679"/>
    </source>
</evidence>
<evidence type="ECO:0000256" key="1">
    <source>
        <dbReference type="ARBA" id="ARBA00004651"/>
    </source>
</evidence>
<dbReference type="GO" id="GO:0071555">
    <property type="term" value="P:cell wall organization"/>
    <property type="evidence" value="ECO:0007669"/>
    <property type="project" value="UniProtKB-KW"/>
</dbReference>
<dbReference type="Proteomes" id="UP000016930">
    <property type="component" value="Unassembled WGS sequence"/>
</dbReference>
<keyword evidence="5 12" id="KW-0808">Transferase</keyword>
<evidence type="ECO:0000256" key="3">
    <source>
        <dbReference type="ARBA" id="ARBA00022475"/>
    </source>
</evidence>
<feature type="domain" description="Chitin synthase N-terminal" evidence="14">
    <location>
        <begin position="87"/>
        <end position="153"/>
    </location>
</feature>
<dbReference type="InterPro" id="IPR029044">
    <property type="entry name" value="Nucleotide-diphossugar_trans"/>
</dbReference>
<dbReference type="CDD" id="cd04190">
    <property type="entry name" value="Chitin_synth_C"/>
    <property type="match status" value="1"/>
</dbReference>
<evidence type="ECO:0000259" key="14">
    <source>
        <dbReference type="Pfam" id="PF08407"/>
    </source>
</evidence>
<keyword evidence="7 12" id="KW-1133">Transmembrane helix</keyword>
<dbReference type="AlphaFoldDB" id="M2R913"/>
<evidence type="ECO:0000256" key="10">
    <source>
        <dbReference type="ARBA" id="ARBA00024009"/>
    </source>
</evidence>
<dbReference type="HOGENOM" id="CLU_004760_3_1_1"/>
<keyword evidence="16" id="KW-1185">Reference proteome</keyword>
<dbReference type="EC" id="2.4.1.16" evidence="2 12"/>
<comment type="catalytic activity">
    <reaction evidence="11 12">
        <text>[(1-&gt;4)-N-acetyl-beta-D-glucosaminyl](n) + UDP-N-acetyl-alpha-D-glucosamine = [(1-&gt;4)-N-acetyl-beta-D-glucosaminyl](n+1) + UDP + H(+)</text>
        <dbReference type="Rhea" id="RHEA:16637"/>
        <dbReference type="Rhea" id="RHEA-COMP:9593"/>
        <dbReference type="Rhea" id="RHEA-COMP:9595"/>
        <dbReference type="ChEBI" id="CHEBI:15378"/>
        <dbReference type="ChEBI" id="CHEBI:17029"/>
        <dbReference type="ChEBI" id="CHEBI:57705"/>
        <dbReference type="ChEBI" id="CHEBI:58223"/>
        <dbReference type="EC" id="2.4.1.16"/>
    </reaction>
</comment>
<accession>M2R913</accession>
<feature type="region of interest" description="Disordered" evidence="13">
    <location>
        <begin position="1"/>
        <end position="39"/>
    </location>
</feature>
<evidence type="ECO:0000256" key="6">
    <source>
        <dbReference type="ARBA" id="ARBA00022692"/>
    </source>
</evidence>
<keyword evidence="9 12" id="KW-0961">Cell wall biogenesis/degradation</keyword>
<name>M2R913_CERS8</name>
<dbReference type="STRING" id="914234.M2R913"/>
<gene>
    <name evidence="15" type="ORF">CERSUDRAFT_172061</name>
</gene>
<dbReference type="GO" id="GO:0006031">
    <property type="term" value="P:chitin biosynthetic process"/>
    <property type="evidence" value="ECO:0007669"/>
    <property type="project" value="UniProtKB-UniRule"/>
</dbReference>
<keyword evidence="3 12" id="KW-1003">Cell membrane</keyword>
<reference evidence="15 16" key="1">
    <citation type="journal article" date="2012" name="Proc. Natl. Acad. Sci. U.S.A.">
        <title>Comparative genomics of Ceriporiopsis subvermispora and Phanerochaete chrysosporium provide insight into selective ligninolysis.</title>
        <authorList>
            <person name="Fernandez-Fueyo E."/>
            <person name="Ruiz-Duenas F.J."/>
            <person name="Ferreira P."/>
            <person name="Floudas D."/>
            <person name="Hibbett D.S."/>
            <person name="Canessa P."/>
            <person name="Larrondo L.F."/>
            <person name="James T.Y."/>
            <person name="Seelenfreund D."/>
            <person name="Lobos S."/>
            <person name="Polanco R."/>
            <person name="Tello M."/>
            <person name="Honda Y."/>
            <person name="Watanabe T."/>
            <person name="Watanabe T."/>
            <person name="Ryu J.S."/>
            <person name="Kubicek C.P."/>
            <person name="Schmoll M."/>
            <person name="Gaskell J."/>
            <person name="Hammel K.E."/>
            <person name="St John F.J."/>
            <person name="Vanden Wymelenberg A."/>
            <person name="Sabat G."/>
            <person name="Splinter BonDurant S."/>
            <person name="Syed K."/>
            <person name="Yadav J.S."/>
            <person name="Doddapaneni H."/>
            <person name="Subramanian V."/>
            <person name="Lavin J.L."/>
            <person name="Oguiza J.A."/>
            <person name="Perez G."/>
            <person name="Pisabarro A.G."/>
            <person name="Ramirez L."/>
            <person name="Santoyo F."/>
            <person name="Master E."/>
            <person name="Coutinho P.M."/>
            <person name="Henrissat B."/>
            <person name="Lombard V."/>
            <person name="Magnuson J.K."/>
            <person name="Kuees U."/>
            <person name="Hori C."/>
            <person name="Igarashi K."/>
            <person name="Samejima M."/>
            <person name="Held B.W."/>
            <person name="Barry K.W."/>
            <person name="LaButti K.M."/>
            <person name="Lapidus A."/>
            <person name="Lindquist E.A."/>
            <person name="Lucas S.M."/>
            <person name="Riley R."/>
            <person name="Salamov A.A."/>
            <person name="Hoffmeister D."/>
            <person name="Schwenk D."/>
            <person name="Hadar Y."/>
            <person name="Yarden O."/>
            <person name="de Vries R.P."/>
            <person name="Wiebenga A."/>
            <person name="Stenlid J."/>
            <person name="Eastwood D."/>
            <person name="Grigoriev I.V."/>
            <person name="Berka R.M."/>
            <person name="Blanchette R.A."/>
            <person name="Kersten P."/>
            <person name="Martinez A.T."/>
            <person name="Vicuna R."/>
            <person name="Cullen D."/>
        </authorList>
    </citation>
    <scope>NUCLEOTIDE SEQUENCE [LARGE SCALE GENOMIC DNA]</scope>
    <source>
        <strain evidence="15 16">B</strain>
    </source>
</reference>
<feature type="transmembrane region" description="Helical" evidence="12">
    <location>
        <begin position="783"/>
        <end position="804"/>
    </location>
</feature>
<dbReference type="EMBL" id="KB445801">
    <property type="protein sequence ID" value="EMD35236.1"/>
    <property type="molecule type" value="Genomic_DNA"/>
</dbReference>
<keyword evidence="8 12" id="KW-0472">Membrane</keyword>
<evidence type="ECO:0000256" key="4">
    <source>
        <dbReference type="ARBA" id="ARBA00022676"/>
    </source>
</evidence>
<evidence type="ECO:0000256" key="9">
    <source>
        <dbReference type="ARBA" id="ARBA00023316"/>
    </source>
</evidence>
<evidence type="ECO:0000256" key="13">
    <source>
        <dbReference type="SAM" id="MobiDB-lite"/>
    </source>
</evidence>
<comment type="subcellular location">
    <subcellularLocation>
        <location evidence="1 12">Cell membrane</location>
        <topology evidence="1 12">Multi-pass membrane protein</topology>
    </subcellularLocation>
</comment>
<organism evidence="15 16">
    <name type="scientific">Ceriporiopsis subvermispora (strain B)</name>
    <name type="common">White-rot fungus</name>
    <name type="synonym">Gelatoporia subvermispora</name>
    <dbReference type="NCBI Taxonomy" id="914234"/>
    <lineage>
        <taxon>Eukaryota</taxon>
        <taxon>Fungi</taxon>
        <taxon>Dikarya</taxon>
        <taxon>Basidiomycota</taxon>
        <taxon>Agaricomycotina</taxon>
        <taxon>Agaricomycetes</taxon>
        <taxon>Polyporales</taxon>
        <taxon>Gelatoporiaceae</taxon>
        <taxon>Gelatoporia</taxon>
    </lineage>
</organism>
<evidence type="ECO:0000256" key="12">
    <source>
        <dbReference type="RuleBase" id="RU366040"/>
    </source>
</evidence>
<dbReference type="PANTHER" id="PTHR22914:SF9">
    <property type="entry name" value="CHITIN SYNTHASE 1"/>
    <property type="match status" value="1"/>
</dbReference>
<feature type="transmembrane region" description="Helical" evidence="12">
    <location>
        <begin position="574"/>
        <end position="602"/>
    </location>
</feature>
<dbReference type="Pfam" id="PF08407">
    <property type="entry name" value="Chitin_synth_1N"/>
    <property type="match status" value="1"/>
</dbReference>
<feature type="transmembrane region" description="Helical" evidence="12">
    <location>
        <begin position="507"/>
        <end position="524"/>
    </location>
</feature>
<evidence type="ECO:0000256" key="7">
    <source>
        <dbReference type="ARBA" id="ARBA00022989"/>
    </source>
</evidence>
<comment type="function">
    <text evidence="10 12">Polymerizes chitin, a structural polymer of the cell wall and septum, by transferring the sugar moiety of UDP-GlcNAc to the non-reducing end of the growing chitin polymer.</text>
</comment>
<evidence type="ECO:0000313" key="16">
    <source>
        <dbReference type="Proteomes" id="UP000016930"/>
    </source>
</evidence>
<dbReference type="PANTHER" id="PTHR22914">
    <property type="entry name" value="CHITIN SYNTHASE"/>
    <property type="match status" value="1"/>
</dbReference>